<evidence type="ECO:0000256" key="7">
    <source>
        <dbReference type="ARBA" id="ARBA00022833"/>
    </source>
</evidence>
<dbReference type="PANTHER" id="PTHR15710:SF212">
    <property type="entry name" value="RING-TYPE E3 UBIQUITIN TRANSFERASE"/>
    <property type="match status" value="1"/>
</dbReference>
<dbReference type="EC" id="2.3.2.27" evidence="2"/>
<comment type="catalytic activity">
    <reaction evidence="1">
        <text>S-ubiquitinyl-[E2 ubiquitin-conjugating enzyme]-L-cysteine + [acceptor protein]-L-lysine = [E2 ubiquitin-conjugating enzyme]-L-cysteine + N(6)-ubiquitinyl-[acceptor protein]-L-lysine.</text>
        <dbReference type="EC" id="2.3.2.27"/>
    </reaction>
</comment>
<evidence type="ECO:0000256" key="9">
    <source>
        <dbReference type="SAM" id="MobiDB-lite"/>
    </source>
</evidence>
<dbReference type="SMART" id="SM00184">
    <property type="entry name" value="RING"/>
    <property type="match status" value="1"/>
</dbReference>
<dbReference type="PROSITE" id="PS50089">
    <property type="entry name" value="ZF_RING_2"/>
    <property type="match status" value="1"/>
</dbReference>
<dbReference type="InterPro" id="IPR039525">
    <property type="entry name" value="RNF126-like_zinc-ribbon"/>
</dbReference>
<dbReference type="Proteomes" id="UP000657918">
    <property type="component" value="Chromosome 8"/>
</dbReference>
<evidence type="ECO:0000256" key="4">
    <source>
        <dbReference type="ARBA" id="ARBA00022723"/>
    </source>
</evidence>
<dbReference type="FunFam" id="3.30.40.10:FF:000022">
    <property type="entry name" value="E3 ubiquitin-protein ligase RING1-like"/>
    <property type="match status" value="1"/>
</dbReference>
<keyword evidence="6" id="KW-0833">Ubl conjugation pathway</keyword>
<dbReference type="AlphaFoldDB" id="A0A835JXC9"/>
<keyword evidence="12" id="KW-1185">Reference proteome</keyword>
<keyword evidence="5 8" id="KW-0863">Zinc-finger</keyword>
<dbReference type="EMBL" id="JADGMS010000008">
    <property type="protein sequence ID" value="KAF9676848.1"/>
    <property type="molecule type" value="Genomic_DNA"/>
</dbReference>
<evidence type="ECO:0000256" key="5">
    <source>
        <dbReference type="ARBA" id="ARBA00022771"/>
    </source>
</evidence>
<proteinExistence type="predicted"/>
<accession>A0A835JXC9</accession>
<evidence type="ECO:0000256" key="6">
    <source>
        <dbReference type="ARBA" id="ARBA00022786"/>
    </source>
</evidence>
<dbReference type="GO" id="GO:0061630">
    <property type="term" value="F:ubiquitin protein ligase activity"/>
    <property type="evidence" value="ECO:0007669"/>
    <property type="project" value="UniProtKB-EC"/>
</dbReference>
<dbReference type="Gene3D" id="3.30.40.10">
    <property type="entry name" value="Zinc/RING finger domain, C3HC4 (zinc finger)"/>
    <property type="match status" value="1"/>
</dbReference>
<organism evidence="11 12">
    <name type="scientific">Salix dunnii</name>
    <dbReference type="NCBI Taxonomy" id="1413687"/>
    <lineage>
        <taxon>Eukaryota</taxon>
        <taxon>Viridiplantae</taxon>
        <taxon>Streptophyta</taxon>
        <taxon>Embryophyta</taxon>
        <taxon>Tracheophyta</taxon>
        <taxon>Spermatophyta</taxon>
        <taxon>Magnoliopsida</taxon>
        <taxon>eudicotyledons</taxon>
        <taxon>Gunneridae</taxon>
        <taxon>Pentapetalae</taxon>
        <taxon>rosids</taxon>
        <taxon>fabids</taxon>
        <taxon>Malpighiales</taxon>
        <taxon>Salicaceae</taxon>
        <taxon>Saliceae</taxon>
        <taxon>Salix</taxon>
    </lineage>
</organism>
<protein>
    <recommendedName>
        <fullName evidence="2">RING-type E3 ubiquitin transferase</fullName>
        <ecNumber evidence="2">2.3.2.27</ecNumber>
    </recommendedName>
</protein>
<dbReference type="InterPro" id="IPR010543">
    <property type="entry name" value="DUF1117"/>
</dbReference>
<evidence type="ECO:0000256" key="8">
    <source>
        <dbReference type="PROSITE-ProRule" id="PRU00175"/>
    </source>
</evidence>
<evidence type="ECO:0000256" key="3">
    <source>
        <dbReference type="ARBA" id="ARBA00022679"/>
    </source>
</evidence>
<evidence type="ECO:0000256" key="1">
    <source>
        <dbReference type="ARBA" id="ARBA00000900"/>
    </source>
</evidence>
<dbReference type="GO" id="GO:0005737">
    <property type="term" value="C:cytoplasm"/>
    <property type="evidence" value="ECO:0007669"/>
    <property type="project" value="TreeGrafter"/>
</dbReference>
<dbReference type="GO" id="GO:0016567">
    <property type="term" value="P:protein ubiquitination"/>
    <property type="evidence" value="ECO:0007669"/>
    <property type="project" value="TreeGrafter"/>
</dbReference>
<dbReference type="GO" id="GO:0008270">
    <property type="term" value="F:zinc ion binding"/>
    <property type="evidence" value="ECO:0007669"/>
    <property type="project" value="UniProtKB-KW"/>
</dbReference>
<sequence length="513" mass="56034">MSSPTTPSYWCYRCSRFVQVWRQDSVTCAECESGFIEEIGNPPHVIQTEISSDRHSRFSPAAETMFMIGNPSNPHHRNRRGGAAGSGDRSPINPVILLRGGSGRAAEDAVGDDGGRGGGGFELYYDDGGGSGLRPLPPSMSEFLLGSGFERLLDQLAQIEINGGFGRYENQHPPASKSAIESMPTVIVNESHVSAESHCAVCKEAFELESEAREMPCKHIYHTDCILPWLSIRNSCPVCRPGNGQGNNEEEAVGLTIWRLPGGGYAVGRFTGARRGERELPVVFTEMDGAFNNGGLPRRISWGSRGGGRRENGGGGNRGTRRLGLGRVLRHWFACFGTGRSSNPDSRVTGTSRPYSVFSSSSSTRRGWAREINSARRRCLLLKCIYGDSRMTPVASPIHNLSKIEGLMNCGTMQSQQMTCDEPQVARALFGIASPRLSCSSQVLNLLGGVLLVVKSTPLKSCLRRVEICKHLTLGRNEDKRMNNESYSIIDFAAREFAIYQNFQLPASCKSDL</sequence>
<evidence type="ECO:0000313" key="12">
    <source>
        <dbReference type="Proteomes" id="UP000657918"/>
    </source>
</evidence>
<feature type="region of interest" description="Disordered" evidence="9">
    <location>
        <begin position="301"/>
        <end position="320"/>
    </location>
</feature>
<feature type="domain" description="RING-type" evidence="10">
    <location>
        <begin position="199"/>
        <end position="240"/>
    </location>
</feature>
<keyword evidence="7" id="KW-0862">Zinc</keyword>
<evidence type="ECO:0000259" key="10">
    <source>
        <dbReference type="PROSITE" id="PS50089"/>
    </source>
</evidence>
<dbReference type="InterPro" id="IPR001841">
    <property type="entry name" value="Znf_RING"/>
</dbReference>
<name>A0A835JXC9_9ROSI</name>
<keyword evidence="4" id="KW-0479">Metal-binding</keyword>
<dbReference type="CDD" id="cd16667">
    <property type="entry name" value="RING-H2_RNF126-like"/>
    <property type="match status" value="1"/>
</dbReference>
<dbReference type="Pfam" id="PF14369">
    <property type="entry name" value="Zn_ribbon_19"/>
    <property type="match status" value="1"/>
</dbReference>
<feature type="region of interest" description="Disordered" evidence="9">
    <location>
        <begin position="69"/>
        <end position="93"/>
    </location>
</feature>
<dbReference type="SUPFAM" id="SSF57850">
    <property type="entry name" value="RING/U-box"/>
    <property type="match status" value="1"/>
</dbReference>
<keyword evidence="3" id="KW-0808">Transferase</keyword>
<dbReference type="OrthoDB" id="8062037at2759"/>
<gene>
    <name evidence="11" type="ORF">SADUNF_Sadunf08G0046100</name>
</gene>
<comment type="caution">
    <text evidence="11">The sequence shown here is derived from an EMBL/GenBank/DDBJ whole genome shotgun (WGS) entry which is preliminary data.</text>
</comment>
<dbReference type="Pfam" id="PF06547">
    <property type="entry name" value="DUF1117"/>
    <property type="match status" value="1"/>
</dbReference>
<evidence type="ECO:0000256" key="2">
    <source>
        <dbReference type="ARBA" id="ARBA00012483"/>
    </source>
</evidence>
<evidence type="ECO:0000313" key="11">
    <source>
        <dbReference type="EMBL" id="KAF9676848.1"/>
    </source>
</evidence>
<dbReference type="PANTHER" id="PTHR15710">
    <property type="entry name" value="E3 UBIQUITIN-PROTEIN LIGASE PRAJA"/>
    <property type="match status" value="1"/>
</dbReference>
<reference evidence="11 12" key="1">
    <citation type="submission" date="2020-10" db="EMBL/GenBank/DDBJ databases">
        <title>Plant Genome Project.</title>
        <authorList>
            <person name="Zhang R.-G."/>
        </authorList>
    </citation>
    <scope>NUCLEOTIDE SEQUENCE [LARGE SCALE GENOMIC DNA]</scope>
    <source>
        <strain evidence="11">FAFU-HL-1</strain>
        <tissue evidence="11">Leaf</tissue>
    </source>
</reference>
<dbReference type="Pfam" id="PF13639">
    <property type="entry name" value="zf-RING_2"/>
    <property type="match status" value="1"/>
</dbReference>
<dbReference type="InterPro" id="IPR013083">
    <property type="entry name" value="Znf_RING/FYVE/PHD"/>
</dbReference>